<dbReference type="EMBL" id="MU394295">
    <property type="protein sequence ID" value="KAI6089477.1"/>
    <property type="molecule type" value="Genomic_DNA"/>
</dbReference>
<organism evidence="1 2">
    <name type="scientific">Hypoxylon rubiginosum</name>
    <dbReference type="NCBI Taxonomy" id="110542"/>
    <lineage>
        <taxon>Eukaryota</taxon>
        <taxon>Fungi</taxon>
        <taxon>Dikarya</taxon>
        <taxon>Ascomycota</taxon>
        <taxon>Pezizomycotina</taxon>
        <taxon>Sordariomycetes</taxon>
        <taxon>Xylariomycetidae</taxon>
        <taxon>Xylariales</taxon>
        <taxon>Hypoxylaceae</taxon>
        <taxon>Hypoxylon</taxon>
    </lineage>
</organism>
<dbReference type="Proteomes" id="UP001497680">
    <property type="component" value="Unassembled WGS sequence"/>
</dbReference>
<protein>
    <submittedName>
        <fullName evidence="1">Uncharacterized protein</fullName>
    </submittedName>
</protein>
<name>A0ACC0D9N9_9PEZI</name>
<evidence type="ECO:0000313" key="2">
    <source>
        <dbReference type="Proteomes" id="UP001497680"/>
    </source>
</evidence>
<gene>
    <name evidence="1" type="ORF">F4821DRAFT_231136</name>
</gene>
<sequence length="726" mass="82247">MVGRRRRAPSNSTVATIDETAIQFYREDSVLKPASTRAHSDDWPCFLLADATVYHPNGTLANLLHADLEGPFIIRGRLEVEKDQERYLVNRNMKNRSPWIQIQNTLTFSIGLKVDEPRMPVLWASGGAGWFEIVPSAAYKDICEVMFQGICLHFSVLYKYEEALEKLQKKKKNAHKTLADAKVPLETLLYDYAVSVGDGITLPEAHQRIQDHAIFLLSHFPKGTEFYNLLVKKFPDIAKRFSDNASKTKKVAESNSFVAIPYPTIEYSSPVPAEPKKKGRPPLRGSASRTPRANEVIDADVVELSSDEPSRDGRSSRTRRKSPFNLPSRAAADVTMLDAPTDSPSVAPNSEKDRNSVRMSIEKEAPQLDSQDATSIPKIHSDVSSSVSVVLEAIQDARQDVLELVKDGKQKKHPDDMNYKTWCNKLWLELSIRNAKALPEVCEYFASDLIPLLGPEWHTSQFYAWLKENVNTKPKFEYISEDDMATITRRKKKQKAREEIRDTMEEKELPRQPAVKQIAGKQPPRGRRPNRVSGLRPFTGSKKRMRHEASFDLDDMDLDEDGLPQKTSKRSRYEDDDDDEEAQNTVSSDSNDEDEDGDNDAPLTRVVVRAEKLPSPTPKGLDETWICDEPDCGYVVRAANEKEGQALISEHFEAHEREAEEEEALGDTKSQTSLLDLAMRESEMRHLPVNHLLDKIRKLGDKTQRRDQVKLNGQVLPQPIKRNLLI</sequence>
<accession>A0ACC0D9N9</accession>
<keyword evidence="2" id="KW-1185">Reference proteome</keyword>
<reference evidence="1 2" key="1">
    <citation type="journal article" date="2022" name="New Phytol.">
        <title>Ecological generalism drives hyperdiversity of secondary metabolite gene clusters in xylarialean endophytes.</title>
        <authorList>
            <person name="Franco M.E.E."/>
            <person name="Wisecaver J.H."/>
            <person name="Arnold A.E."/>
            <person name="Ju Y.M."/>
            <person name="Slot J.C."/>
            <person name="Ahrendt S."/>
            <person name="Moore L.P."/>
            <person name="Eastman K.E."/>
            <person name="Scott K."/>
            <person name="Konkel Z."/>
            <person name="Mondo S.J."/>
            <person name="Kuo A."/>
            <person name="Hayes R.D."/>
            <person name="Haridas S."/>
            <person name="Andreopoulos B."/>
            <person name="Riley R."/>
            <person name="LaButti K."/>
            <person name="Pangilinan J."/>
            <person name="Lipzen A."/>
            <person name="Amirebrahimi M."/>
            <person name="Yan J."/>
            <person name="Adam C."/>
            <person name="Keymanesh K."/>
            <person name="Ng V."/>
            <person name="Louie K."/>
            <person name="Northen T."/>
            <person name="Drula E."/>
            <person name="Henrissat B."/>
            <person name="Hsieh H.M."/>
            <person name="Youens-Clark K."/>
            <person name="Lutzoni F."/>
            <person name="Miadlikowska J."/>
            <person name="Eastwood D.C."/>
            <person name="Hamelin R.C."/>
            <person name="Grigoriev I.V."/>
            <person name="U'Ren J.M."/>
        </authorList>
    </citation>
    <scope>NUCLEOTIDE SEQUENCE [LARGE SCALE GENOMIC DNA]</scope>
    <source>
        <strain evidence="1 2">ER1909</strain>
    </source>
</reference>
<proteinExistence type="predicted"/>
<evidence type="ECO:0000313" key="1">
    <source>
        <dbReference type="EMBL" id="KAI6089477.1"/>
    </source>
</evidence>
<comment type="caution">
    <text evidence="1">The sequence shown here is derived from an EMBL/GenBank/DDBJ whole genome shotgun (WGS) entry which is preliminary data.</text>
</comment>